<evidence type="ECO:0000313" key="2">
    <source>
        <dbReference type="EMBL" id="ORW14854.1"/>
    </source>
</evidence>
<keyword evidence="3" id="KW-1185">Reference proteome</keyword>
<feature type="transmembrane region" description="Helical" evidence="1">
    <location>
        <begin position="141"/>
        <end position="164"/>
    </location>
</feature>
<reference evidence="2 3" key="1">
    <citation type="submission" date="2016-01" db="EMBL/GenBank/DDBJ databases">
        <title>The new phylogeny of the genus Mycobacterium.</title>
        <authorList>
            <person name="Tarcisio F."/>
            <person name="Conor M."/>
            <person name="Antonella G."/>
            <person name="Elisabetta G."/>
            <person name="Giulia F.S."/>
            <person name="Sara T."/>
            <person name="Anna F."/>
            <person name="Clotilde B."/>
            <person name="Roberto B."/>
            <person name="Veronica D.S."/>
            <person name="Fabio R."/>
            <person name="Monica P."/>
            <person name="Olivier J."/>
            <person name="Enrico T."/>
            <person name="Nicola S."/>
        </authorList>
    </citation>
    <scope>NUCLEOTIDE SEQUENCE [LARGE SCALE GENOMIC DNA]</scope>
    <source>
        <strain evidence="2 3">DSM 44164</strain>
    </source>
</reference>
<name>A0A1X1YUY6_MYCNO</name>
<feature type="transmembrane region" description="Helical" evidence="1">
    <location>
        <begin position="104"/>
        <end position="121"/>
    </location>
</feature>
<feature type="transmembrane region" description="Helical" evidence="1">
    <location>
        <begin position="70"/>
        <end position="92"/>
    </location>
</feature>
<accession>A0A1X1YUY6</accession>
<keyword evidence="1" id="KW-0472">Membrane</keyword>
<comment type="caution">
    <text evidence="2">The sequence shown here is derived from an EMBL/GenBank/DDBJ whole genome shotgun (WGS) entry which is preliminary data.</text>
</comment>
<dbReference type="AlphaFoldDB" id="A0A1X1YUY6"/>
<feature type="transmembrane region" description="Helical" evidence="1">
    <location>
        <begin position="176"/>
        <end position="199"/>
    </location>
</feature>
<sequence length="249" mass="27715">MTPVCIVATVVVVLYCLWVRRDTWWSRWEAGATFAIAMEGGSLLLVTPWASDELGPPTYSLLDLWNVPQLIGWLGLIAGVIGNIYHMLVRLTDPAHVWPIMRKHLLAPVGLGLAVMLIAFVNSTRGFEPDMFARLDGDGWLTVYEVTVSVLVLYLSGYVARLSWALWRDPRARTTIRLYVAAMSFATAGVVVGIISVATHRYAGPVIWACLCLSVSIFAYGLAQSWQAKRAWFSPDTSEPRTDRRSDRS</sequence>
<keyword evidence="1" id="KW-1133">Transmembrane helix</keyword>
<protein>
    <recommendedName>
        <fullName evidence="4">DUF998 domain-containing protein</fullName>
    </recommendedName>
</protein>
<feature type="transmembrane region" description="Helical" evidence="1">
    <location>
        <begin position="30"/>
        <end position="50"/>
    </location>
</feature>
<feature type="transmembrane region" description="Helical" evidence="1">
    <location>
        <begin position="205"/>
        <end position="223"/>
    </location>
</feature>
<evidence type="ECO:0000256" key="1">
    <source>
        <dbReference type="SAM" id="Phobius"/>
    </source>
</evidence>
<dbReference type="Proteomes" id="UP000193108">
    <property type="component" value="Unassembled WGS sequence"/>
</dbReference>
<evidence type="ECO:0000313" key="3">
    <source>
        <dbReference type="Proteomes" id="UP000193108"/>
    </source>
</evidence>
<gene>
    <name evidence="2" type="ORF">AWC18_20340</name>
</gene>
<keyword evidence="1" id="KW-0812">Transmembrane</keyword>
<dbReference type="EMBL" id="LQPI01000090">
    <property type="protein sequence ID" value="ORW14854.1"/>
    <property type="molecule type" value="Genomic_DNA"/>
</dbReference>
<evidence type="ECO:0008006" key="4">
    <source>
        <dbReference type="Google" id="ProtNLM"/>
    </source>
</evidence>
<proteinExistence type="predicted"/>
<dbReference type="STRING" id="1782.AWC18_20340"/>
<organism evidence="2 3">
    <name type="scientific">Mycolicibacter nonchromogenicus</name>
    <name type="common">Mycobacterium nonchromogenicum</name>
    <dbReference type="NCBI Taxonomy" id="1782"/>
    <lineage>
        <taxon>Bacteria</taxon>
        <taxon>Bacillati</taxon>
        <taxon>Actinomycetota</taxon>
        <taxon>Actinomycetes</taxon>
        <taxon>Mycobacteriales</taxon>
        <taxon>Mycobacteriaceae</taxon>
        <taxon>Mycolicibacter</taxon>
    </lineage>
</organism>